<dbReference type="Pfam" id="PF13673">
    <property type="entry name" value="Acetyltransf_10"/>
    <property type="match status" value="1"/>
</dbReference>
<keyword evidence="1" id="KW-0808">Transferase</keyword>
<evidence type="ECO:0000313" key="6">
    <source>
        <dbReference type="Proteomes" id="UP000332933"/>
    </source>
</evidence>
<gene>
    <name evidence="5" type="primary">Aste57867_10033</name>
    <name evidence="4" type="ORF">As57867_009994</name>
    <name evidence="5" type="ORF">ASTE57867_10033</name>
</gene>
<proteinExistence type="predicted"/>
<dbReference type="EMBL" id="VJMH01005180">
    <property type="protein sequence ID" value="KAF0699396.1"/>
    <property type="molecule type" value="Genomic_DNA"/>
</dbReference>
<dbReference type="Proteomes" id="UP000332933">
    <property type="component" value="Unassembled WGS sequence"/>
</dbReference>
<reference evidence="4" key="2">
    <citation type="submission" date="2019-06" db="EMBL/GenBank/DDBJ databases">
        <title>Genomics analysis of Aphanomyces spp. identifies a new class of oomycete effector associated with host adaptation.</title>
        <authorList>
            <person name="Gaulin E."/>
        </authorList>
    </citation>
    <scope>NUCLEOTIDE SEQUENCE</scope>
    <source>
        <strain evidence="4">CBS 578.67</strain>
    </source>
</reference>
<reference evidence="5 6" key="1">
    <citation type="submission" date="2019-03" db="EMBL/GenBank/DDBJ databases">
        <authorList>
            <person name="Gaulin E."/>
            <person name="Dumas B."/>
        </authorList>
    </citation>
    <scope>NUCLEOTIDE SEQUENCE [LARGE SCALE GENOMIC DNA]</scope>
    <source>
        <strain evidence="5">CBS 568.67</strain>
    </source>
</reference>
<organism evidence="5 6">
    <name type="scientific">Aphanomyces stellatus</name>
    <dbReference type="NCBI Taxonomy" id="120398"/>
    <lineage>
        <taxon>Eukaryota</taxon>
        <taxon>Sar</taxon>
        <taxon>Stramenopiles</taxon>
        <taxon>Oomycota</taxon>
        <taxon>Saprolegniomycetes</taxon>
        <taxon>Saprolegniales</taxon>
        <taxon>Verrucalvaceae</taxon>
        <taxon>Aphanomyces</taxon>
    </lineage>
</organism>
<dbReference type="EMBL" id="CAADRA010005201">
    <property type="protein sequence ID" value="VFT86910.1"/>
    <property type="molecule type" value="Genomic_DNA"/>
</dbReference>
<dbReference type="InterPro" id="IPR000182">
    <property type="entry name" value="GNAT_dom"/>
</dbReference>
<dbReference type="InterPro" id="IPR016181">
    <property type="entry name" value="Acyl_CoA_acyltransferase"/>
</dbReference>
<evidence type="ECO:0000313" key="5">
    <source>
        <dbReference type="EMBL" id="VFT86910.1"/>
    </source>
</evidence>
<dbReference type="CDD" id="cd04301">
    <property type="entry name" value="NAT_SF"/>
    <property type="match status" value="1"/>
</dbReference>
<dbReference type="PANTHER" id="PTHR43877:SF2">
    <property type="entry name" value="AMINOALKYLPHOSPHONATE N-ACETYLTRANSFERASE-RELATED"/>
    <property type="match status" value="1"/>
</dbReference>
<dbReference type="InterPro" id="IPR050832">
    <property type="entry name" value="Bact_Acetyltransf"/>
</dbReference>
<accession>A0A485KPN8</accession>
<dbReference type="GO" id="GO:0016747">
    <property type="term" value="F:acyltransferase activity, transferring groups other than amino-acyl groups"/>
    <property type="evidence" value="ECO:0007669"/>
    <property type="project" value="InterPro"/>
</dbReference>
<evidence type="ECO:0000259" key="3">
    <source>
        <dbReference type="PROSITE" id="PS51186"/>
    </source>
</evidence>
<dbReference type="OrthoDB" id="73213at2759"/>
<evidence type="ECO:0000313" key="4">
    <source>
        <dbReference type="EMBL" id="KAF0699396.1"/>
    </source>
</evidence>
<keyword evidence="6" id="KW-1185">Reference proteome</keyword>
<keyword evidence="2" id="KW-0012">Acyltransferase</keyword>
<protein>
    <submittedName>
        <fullName evidence="5">Aste57867_10033 protein</fullName>
    </submittedName>
</protein>
<name>A0A485KPN8_9STRA</name>
<dbReference type="PANTHER" id="PTHR43877">
    <property type="entry name" value="AMINOALKYLPHOSPHONATE N-ACETYLTRANSFERASE-RELATED-RELATED"/>
    <property type="match status" value="1"/>
</dbReference>
<evidence type="ECO:0000256" key="2">
    <source>
        <dbReference type="ARBA" id="ARBA00023315"/>
    </source>
</evidence>
<dbReference type="PROSITE" id="PS51186">
    <property type="entry name" value="GNAT"/>
    <property type="match status" value="1"/>
</dbReference>
<dbReference type="Gene3D" id="3.40.630.30">
    <property type="match status" value="1"/>
</dbReference>
<evidence type="ECO:0000256" key="1">
    <source>
        <dbReference type="ARBA" id="ARBA00022679"/>
    </source>
</evidence>
<feature type="domain" description="N-acetyltransferase" evidence="3">
    <location>
        <begin position="7"/>
        <end position="166"/>
    </location>
</feature>
<sequence length="186" mass="20632">MVTYPSTTCREATLVDVDAIAACANAAFVADAFFKKQAFAQRFTREDIQAMLSQDHSAFLVVNAKVDDQVATQLAGCIHVEYDAHTGMGHFGSVSVPKEFERQGLGSALVQAAELWLAAKHSAGLWVEICVVNVRHELFSFYERKGYRRTGRLNQDPGFAMILNDAYKHVHTEYMVKYIQLPAVAA</sequence>
<dbReference type="SUPFAM" id="SSF55729">
    <property type="entry name" value="Acyl-CoA N-acyltransferases (Nat)"/>
    <property type="match status" value="1"/>
</dbReference>
<dbReference type="AlphaFoldDB" id="A0A485KPN8"/>